<evidence type="ECO:0000313" key="3">
    <source>
        <dbReference type="Proteomes" id="UP001151760"/>
    </source>
</evidence>
<feature type="region of interest" description="Disordered" evidence="1">
    <location>
        <begin position="93"/>
        <end position="113"/>
    </location>
</feature>
<keyword evidence="3" id="KW-1185">Reference proteome</keyword>
<reference evidence="2" key="1">
    <citation type="journal article" date="2022" name="Int. J. Mol. Sci.">
        <title>Draft Genome of Tanacetum Coccineum: Genomic Comparison of Closely Related Tanacetum-Family Plants.</title>
        <authorList>
            <person name="Yamashiro T."/>
            <person name="Shiraishi A."/>
            <person name="Nakayama K."/>
            <person name="Satake H."/>
        </authorList>
    </citation>
    <scope>NUCLEOTIDE SEQUENCE</scope>
</reference>
<evidence type="ECO:0000256" key="1">
    <source>
        <dbReference type="SAM" id="MobiDB-lite"/>
    </source>
</evidence>
<dbReference type="EMBL" id="BQNB010018921">
    <property type="protein sequence ID" value="GJT79675.1"/>
    <property type="molecule type" value="Genomic_DNA"/>
</dbReference>
<gene>
    <name evidence="2" type="ORF">Tco_1054017</name>
</gene>
<comment type="caution">
    <text evidence="2">The sequence shown here is derived from an EMBL/GenBank/DDBJ whole genome shotgun (WGS) entry which is preliminary data.</text>
</comment>
<organism evidence="2 3">
    <name type="scientific">Tanacetum coccineum</name>
    <dbReference type="NCBI Taxonomy" id="301880"/>
    <lineage>
        <taxon>Eukaryota</taxon>
        <taxon>Viridiplantae</taxon>
        <taxon>Streptophyta</taxon>
        <taxon>Embryophyta</taxon>
        <taxon>Tracheophyta</taxon>
        <taxon>Spermatophyta</taxon>
        <taxon>Magnoliopsida</taxon>
        <taxon>eudicotyledons</taxon>
        <taxon>Gunneridae</taxon>
        <taxon>Pentapetalae</taxon>
        <taxon>asterids</taxon>
        <taxon>campanulids</taxon>
        <taxon>Asterales</taxon>
        <taxon>Asteraceae</taxon>
        <taxon>Asteroideae</taxon>
        <taxon>Anthemideae</taxon>
        <taxon>Anthemidinae</taxon>
        <taxon>Tanacetum</taxon>
    </lineage>
</organism>
<dbReference type="PANTHER" id="PTHR33067">
    <property type="entry name" value="RNA-DIRECTED DNA POLYMERASE-RELATED"/>
    <property type="match status" value="1"/>
</dbReference>
<dbReference type="Gene3D" id="2.40.70.10">
    <property type="entry name" value="Acid Proteases"/>
    <property type="match status" value="1"/>
</dbReference>
<name>A0ABQ5GW78_9ASTR</name>
<accession>A0ABQ5GW78</accession>
<dbReference type="Proteomes" id="UP001151760">
    <property type="component" value="Unassembled WGS sequence"/>
</dbReference>
<dbReference type="PANTHER" id="PTHR33067:SF9">
    <property type="entry name" value="RNA-DIRECTED DNA POLYMERASE"/>
    <property type="match status" value="1"/>
</dbReference>
<dbReference type="InterPro" id="IPR021109">
    <property type="entry name" value="Peptidase_aspartic_dom_sf"/>
</dbReference>
<evidence type="ECO:0000313" key="2">
    <source>
        <dbReference type="EMBL" id="GJT79675.1"/>
    </source>
</evidence>
<sequence length="408" mass="45805">MEAHLAPKPSVQVNKIASSCEICGGPHDTQICMENPEKAFFDYASSRTDEAGDARLSKFEADFKQQQSEMTNKIDIIALPSDTIKNPKLNVNPASSVSSARSYPIEDPQSSSRPFNSVNDIKMCFKATNDFQKDQLQVKTLTVNKVETPKSKEPERTLEDEFKDLHLKLPVLEVLAHAPMNNAILDKYVESLELGKNGSAFIQGEMPKKMKDPGLFTLPWLANGTRSYPVGIVKNAEVHVRKLKLLEDFYIIDMEKDPMCPLLIGRGFLATTSAIIDYKKAKIAAGEGVTRSIFGVKEICLGHVDTPYWTTLSKWKSYESRPSTNYIAVPINIKGNMWESKDLIEKKIDWKRPPKEEDGVWHIKIEIINLDGENFDTTFQSISTKKGQAISSTWNIVMIPRKSDSKSS</sequence>
<reference evidence="2" key="2">
    <citation type="submission" date="2022-01" db="EMBL/GenBank/DDBJ databases">
        <authorList>
            <person name="Yamashiro T."/>
            <person name="Shiraishi A."/>
            <person name="Satake H."/>
            <person name="Nakayama K."/>
        </authorList>
    </citation>
    <scope>NUCLEOTIDE SEQUENCE</scope>
</reference>
<proteinExistence type="predicted"/>
<protein>
    <submittedName>
        <fullName evidence="2">MAK10-like protein</fullName>
    </submittedName>
</protein>